<protein>
    <recommendedName>
        <fullName evidence="4">phosphoglycolate phosphatase</fullName>
        <ecNumber evidence="4">3.1.3.18</ecNumber>
    </recommendedName>
</protein>
<name>A0ABQ0MG33_9BACT</name>
<dbReference type="PANTHER" id="PTHR43434">
    <property type="entry name" value="PHOSPHOGLYCOLATE PHOSPHATASE"/>
    <property type="match status" value="1"/>
</dbReference>
<evidence type="ECO:0000256" key="1">
    <source>
        <dbReference type="ARBA" id="ARBA00000830"/>
    </source>
</evidence>
<comment type="catalytic activity">
    <reaction evidence="1">
        <text>2-phosphoglycolate + H2O = glycolate + phosphate</text>
        <dbReference type="Rhea" id="RHEA:14369"/>
        <dbReference type="ChEBI" id="CHEBI:15377"/>
        <dbReference type="ChEBI" id="CHEBI:29805"/>
        <dbReference type="ChEBI" id="CHEBI:43474"/>
        <dbReference type="ChEBI" id="CHEBI:58033"/>
        <dbReference type="EC" id="3.1.3.18"/>
    </reaction>
</comment>
<dbReference type="Proteomes" id="UP000194153">
    <property type="component" value="Unassembled WGS sequence"/>
</dbReference>
<dbReference type="PANTHER" id="PTHR43434:SF1">
    <property type="entry name" value="PHOSPHOGLYCOLATE PHOSPHATASE"/>
    <property type="match status" value="1"/>
</dbReference>
<dbReference type="InterPro" id="IPR023214">
    <property type="entry name" value="HAD_sf"/>
</dbReference>
<dbReference type="EMBL" id="BDQG01000001">
    <property type="protein sequence ID" value="GAW66064.1"/>
    <property type="molecule type" value="Genomic_DNA"/>
</dbReference>
<dbReference type="SFLD" id="SFLDG01129">
    <property type="entry name" value="C1.5:_HAD__Beta-PGM__Phosphata"/>
    <property type="match status" value="1"/>
</dbReference>
<evidence type="ECO:0000313" key="5">
    <source>
        <dbReference type="EMBL" id="GAW66064.1"/>
    </source>
</evidence>
<dbReference type="InterPro" id="IPR041492">
    <property type="entry name" value="HAD_2"/>
</dbReference>
<evidence type="ECO:0000313" key="6">
    <source>
        <dbReference type="Proteomes" id="UP000194153"/>
    </source>
</evidence>
<organism evidence="5 6">
    <name type="scientific">Geoanaerobacter pelophilus</name>
    <dbReference type="NCBI Taxonomy" id="60036"/>
    <lineage>
        <taxon>Bacteria</taxon>
        <taxon>Pseudomonadati</taxon>
        <taxon>Thermodesulfobacteriota</taxon>
        <taxon>Desulfuromonadia</taxon>
        <taxon>Geobacterales</taxon>
        <taxon>Geobacteraceae</taxon>
        <taxon>Geoanaerobacter</taxon>
    </lineage>
</organism>
<dbReference type="InterPro" id="IPR050155">
    <property type="entry name" value="HAD-like_hydrolase_sf"/>
</dbReference>
<evidence type="ECO:0000256" key="3">
    <source>
        <dbReference type="ARBA" id="ARBA00006171"/>
    </source>
</evidence>
<reference evidence="6" key="1">
    <citation type="submission" date="2017-05" db="EMBL/GenBank/DDBJ databases">
        <title>Draft genome sequence of Geobacter pelophilus, a iron(III)-reducing bacteria.</title>
        <authorList>
            <person name="Aoyagi T."/>
            <person name="Koike H."/>
            <person name="Morita T."/>
            <person name="Sato Y."/>
            <person name="Habe H."/>
            <person name="Hori T."/>
        </authorList>
    </citation>
    <scope>NUCLEOTIDE SEQUENCE [LARGE SCALE GENOMIC DNA]</scope>
    <source>
        <strain evidence="6">Drf2</strain>
    </source>
</reference>
<dbReference type="SFLD" id="SFLDS00003">
    <property type="entry name" value="Haloacid_Dehalogenase"/>
    <property type="match status" value="1"/>
</dbReference>
<comment type="similarity">
    <text evidence="3">Belongs to the HAD-like hydrolase superfamily. CbbY/CbbZ/Gph/YieH family.</text>
</comment>
<dbReference type="InterPro" id="IPR006439">
    <property type="entry name" value="HAD-SF_hydro_IA"/>
</dbReference>
<proteinExistence type="inferred from homology"/>
<accession>A0ABQ0MG33</accession>
<dbReference type="EC" id="3.1.3.18" evidence="4"/>
<comment type="caution">
    <text evidence="5">The sequence shown here is derived from an EMBL/GenBank/DDBJ whole genome shotgun (WGS) entry which is preliminary data.</text>
</comment>
<evidence type="ECO:0000256" key="4">
    <source>
        <dbReference type="ARBA" id="ARBA00013078"/>
    </source>
</evidence>
<evidence type="ECO:0000256" key="2">
    <source>
        <dbReference type="ARBA" id="ARBA00004818"/>
    </source>
</evidence>
<keyword evidence="5" id="KW-0378">Hydrolase</keyword>
<comment type="pathway">
    <text evidence="2">Organic acid metabolism; glycolate biosynthesis; glycolate from 2-phosphoglycolate: step 1/1.</text>
</comment>
<gene>
    <name evidence="5" type="ORF">GPEL0_01f1261</name>
</gene>
<sequence length="212" mass="23888">MPAENILKKKTKAVIYDCDGVLFDSFEANYAFYGQVVERFGKAPLDRSDAELMRILHTYCNKDVLSHIFAGFDRMDEVRAFSASIDYRKLFPLMVMEEGLRETLEALKGRVELAVCTNRASSMDLLLECFGLAPYFSCVMTAALVQNPKPHPEPLWKVLERYGIAPEEALFIGDSEVDRQAADAAGVPFVAYRGEMPALARIEKHQELLLLL</sequence>
<dbReference type="NCBIfam" id="TIGR01509">
    <property type="entry name" value="HAD-SF-IA-v3"/>
    <property type="match status" value="1"/>
</dbReference>
<dbReference type="GO" id="GO:0016787">
    <property type="term" value="F:hydrolase activity"/>
    <property type="evidence" value="ECO:0007669"/>
    <property type="project" value="UniProtKB-KW"/>
</dbReference>
<dbReference type="SUPFAM" id="SSF56784">
    <property type="entry name" value="HAD-like"/>
    <property type="match status" value="1"/>
</dbReference>
<dbReference type="InterPro" id="IPR036412">
    <property type="entry name" value="HAD-like_sf"/>
</dbReference>
<dbReference type="Gene3D" id="3.40.50.1000">
    <property type="entry name" value="HAD superfamily/HAD-like"/>
    <property type="match status" value="1"/>
</dbReference>
<dbReference type="Pfam" id="PF13419">
    <property type="entry name" value="HAD_2"/>
    <property type="match status" value="1"/>
</dbReference>
<keyword evidence="6" id="KW-1185">Reference proteome</keyword>
<dbReference type="Gene3D" id="1.10.150.240">
    <property type="entry name" value="Putative phosphatase, domain 2"/>
    <property type="match status" value="1"/>
</dbReference>
<dbReference type="InterPro" id="IPR023198">
    <property type="entry name" value="PGP-like_dom2"/>
</dbReference>